<sequence length="171" mass="19586">MALENGRNTVQLTPDLRFGQRERLAIDDPGKPMNVYYYRRFSIVWEFLLIPATAFAASWCSSENYGTPLIAGLWSLVSFEIVFFGLVMPIMTWDSDEIDQNGSEVKTRRPIVGWVSRELVLEAERCVDGCYDGRSSMRDPRFGDGFRYKYALIRLSDAVELLGFVGKDRCM</sequence>
<evidence type="ECO:0000313" key="3">
    <source>
        <dbReference type="RefSeq" id="XP_033460519.1"/>
    </source>
</evidence>
<reference evidence="3" key="2">
    <citation type="submission" date="2020-04" db="EMBL/GenBank/DDBJ databases">
        <authorList>
            <consortium name="NCBI Genome Project"/>
        </authorList>
    </citation>
    <scope>NUCLEOTIDE SEQUENCE</scope>
    <source>
        <strain evidence="3">CBS 342.82</strain>
    </source>
</reference>
<name>A0A6J3M6F6_9PEZI</name>
<evidence type="ECO:0000256" key="1">
    <source>
        <dbReference type="SAM" id="Phobius"/>
    </source>
</evidence>
<gene>
    <name evidence="3" type="ORF">K489DRAFT_197056</name>
</gene>
<evidence type="ECO:0000313" key="2">
    <source>
        <dbReference type="Proteomes" id="UP000504637"/>
    </source>
</evidence>
<dbReference type="AlphaFoldDB" id="A0A6J3M6F6"/>
<protein>
    <submittedName>
        <fullName evidence="3">Uncharacterized protein</fullName>
    </submittedName>
</protein>
<feature type="transmembrane region" description="Helical" evidence="1">
    <location>
        <begin position="41"/>
        <end position="59"/>
    </location>
</feature>
<reference evidence="3" key="3">
    <citation type="submission" date="2025-08" db="UniProtKB">
        <authorList>
            <consortium name="RefSeq"/>
        </authorList>
    </citation>
    <scope>IDENTIFICATION</scope>
    <source>
        <strain evidence="3">CBS 342.82</strain>
    </source>
</reference>
<accession>A0A6J3M6F6</accession>
<feature type="transmembrane region" description="Helical" evidence="1">
    <location>
        <begin position="65"/>
        <end position="87"/>
    </location>
</feature>
<dbReference type="RefSeq" id="XP_033460519.1">
    <property type="nucleotide sequence ID" value="XM_033599578.1"/>
</dbReference>
<dbReference type="Proteomes" id="UP000504637">
    <property type="component" value="Unplaced"/>
</dbReference>
<keyword evidence="1" id="KW-0472">Membrane</keyword>
<keyword evidence="1" id="KW-1133">Transmembrane helix</keyword>
<keyword evidence="2" id="KW-1185">Reference proteome</keyword>
<keyword evidence="1" id="KW-0812">Transmembrane</keyword>
<dbReference type="GeneID" id="54357377"/>
<reference evidence="3" key="1">
    <citation type="submission" date="2020-01" db="EMBL/GenBank/DDBJ databases">
        <authorList>
            <consortium name="DOE Joint Genome Institute"/>
            <person name="Haridas S."/>
            <person name="Albert R."/>
            <person name="Binder M."/>
            <person name="Bloem J."/>
            <person name="Labutti K."/>
            <person name="Salamov A."/>
            <person name="Andreopoulos B."/>
            <person name="Baker S.E."/>
            <person name="Barry K."/>
            <person name="Bills G."/>
            <person name="Bluhm B.H."/>
            <person name="Cannon C."/>
            <person name="Castanera R."/>
            <person name="Culley D.E."/>
            <person name="Daum C."/>
            <person name="Ezra D."/>
            <person name="Gonzalez J.B."/>
            <person name="Henrissat B."/>
            <person name="Kuo A."/>
            <person name="Liang C."/>
            <person name="Lipzen A."/>
            <person name="Lutzoni F."/>
            <person name="Magnuson J."/>
            <person name="Mondo S."/>
            <person name="Nolan M."/>
            <person name="Ohm R."/>
            <person name="Pangilinan J."/>
            <person name="Park H.-J."/>
            <person name="Ramirez L."/>
            <person name="Alfaro M."/>
            <person name="Sun H."/>
            <person name="Tritt A."/>
            <person name="Yoshinaga Y."/>
            <person name="Zwiers L.-H."/>
            <person name="Turgeon B.G."/>
            <person name="Goodwin S.B."/>
            <person name="Spatafora J.W."/>
            <person name="Crous P.W."/>
            <person name="Grigoriev I.V."/>
        </authorList>
    </citation>
    <scope>NUCLEOTIDE SEQUENCE</scope>
    <source>
        <strain evidence="3">CBS 342.82</strain>
    </source>
</reference>
<proteinExistence type="predicted"/>
<organism evidence="3">
    <name type="scientific">Dissoconium aciculare CBS 342.82</name>
    <dbReference type="NCBI Taxonomy" id="1314786"/>
    <lineage>
        <taxon>Eukaryota</taxon>
        <taxon>Fungi</taxon>
        <taxon>Dikarya</taxon>
        <taxon>Ascomycota</taxon>
        <taxon>Pezizomycotina</taxon>
        <taxon>Dothideomycetes</taxon>
        <taxon>Dothideomycetidae</taxon>
        <taxon>Mycosphaerellales</taxon>
        <taxon>Dissoconiaceae</taxon>
        <taxon>Dissoconium</taxon>
    </lineage>
</organism>